<dbReference type="OrthoDB" id="5590282at2759"/>
<dbReference type="Gene3D" id="1.10.472.10">
    <property type="entry name" value="Cyclin-like"/>
    <property type="match status" value="2"/>
</dbReference>
<dbReference type="InterPro" id="IPR004367">
    <property type="entry name" value="Cyclin_C-dom"/>
</dbReference>
<evidence type="ECO:0000259" key="2">
    <source>
        <dbReference type="SMART" id="SM01332"/>
    </source>
</evidence>
<feature type="domain" description="Cyclin C-terminal" evidence="2">
    <location>
        <begin position="201"/>
        <end position="333"/>
    </location>
</feature>
<dbReference type="InterPro" id="IPR036915">
    <property type="entry name" value="Cyclin-like_sf"/>
</dbReference>
<accession>A0A448ZGK0</accession>
<dbReference type="SMART" id="SM01332">
    <property type="entry name" value="Cyclin_C"/>
    <property type="match status" value="1"/>
</dbReference>
<proteinExistence type="predicted"/>
<evidence type="ECO:0000313" key="4">
    <source>
        <dbReference type="Proteomes" id="UP000291116"/>
    </source>
</evidence>
<dbReference type="Pfam" id="PF00134">
    <property type="entry name" value="Cyclin_N"/>
    <property type="match status" value="1"/>
</dbReference>
<dbReference type="CDD" id="cd20537">
    <property type="entry name" value="CYCLIN_CCNO-like_rpt2"/>
    <property type="match status" value="1"/>
</dbReference>
<dbReference type="PANTHER" id="PTHR10177">
    <property type="entry name" value="CYCLINS"/>
    <property type="match status" value="1"/>
</dbReference>
<reference evidence="3 4" key="1">
    <citation type="submission" date="2019-01" db="EMBL/GenBank/DDBJ databases">
        <authorList>
            <person name="Ferrante I. M."/>
        </authorList>
    </citation>
    <scope>NUCLEOTIDE SEQUENCE [LARGE SCALE GENOMIC DNA]</scope>
    <source>
        <strain evidence="3 4">B856</strain>
    </source>
</reference>
<dbReference type="InterPro" id="IPR039361">
    <property type="entry name" value="Cyclin"/>
</dbReference>
<evidence type="ECO:0000313" key="3">
    <source>
        <dbReference type="EMBL" id="VEU41187.1"/>
    </source>
</evidence>
<organism evidence="3 4">
    <name type="scientific">Pseudo-nitzschia multistriata</name>
    <dbReference type="NCBI Taxonomy" id="183589"/>
    <lineage>
        <taxon>Eukaryota</taxon>
        <taxon>Sar</taxon>
        <taxon>Stramenopiles</taxon>
        <taxon>Ochrophyta</taxon>
        <taxon>Bacillariophyta</taxon>
        <taxon>Bacillariophyceae</taxon>
        <taxon>Bacillariophycidae</taxon>
        <taxon>Bacillariales</taxon>
        <taxon>Bacillariaceae</taxon>
        <taxon>Pseudo-nitzschia</taxon>
    </lineage>
</organism>
<dbReference type="SUPFAM" id="SSF47954">
    <property type="entry name" value="Cyclin-like"/>
    <property type="match status" value="1"/>
</dbReference>
<dbReference type="FunFam" id="1.10.472.10:FF:000093">
    <property type="entry name" value="Predicted protein"/>
    <property type="match status" value="1"/>
</dbReference>
<dbReference type="AlphaFoldDB" id="A0A448ZGK0"/>
<dbReference type="InterPro" id="IPR006671">
    <property type="entry name" value="Cyclin_N"/>
</dbReference>
<sequence>MRAAQFGKLYYSGQPNGPSRMEIEQKAVEHCESLSDSLAVLQKQEIAATYKCKDYLAMTEFRLNIYDLLPNGRMNSDITAQNPQQQSQPQCPVDSQIDEYCREQIVEWSFRVVDYFHIDREVVVFSLSMLDRFLALCKCDRATFKLAATTTLHLAVKILHPCKLAELGILSDLSRGEFDMKDVASMETHILAELQWQLHPPSPIAFCTVLLDLFFSSQKMGMVHTDVNDLYDISSFFTELALCDYYFVGVTPSIVAITSIVNALEGMFGPENKVAPRILKLARETNIYQNQDLSQISHRLWELYERSEECALHNNVDAMEVEKTPETATVPPASAAEVFVRKGDCGAQVVSDTGSPVSVSKHGKTLSSNELMCAMRSQTLRNGSW</sequence>
<keyword evidence="1" id="KW-0195">Cyclin</keyword>
<dbReference type="EMBL" id="CAACVS010000335">
    <property type="protein sequence ID" value="VEU41187.1"/>
    <property type="molecule type" value="Genomic_DNA"/>
</dbReference>
<gene>
    <name evidence="3" type="ORF">PSNMU_V1.4_AUG-EV-PASAV3_0081540</name>
</gene>
<keyword evidence="4" id="KW-1185">Reference proteome</keyword>
<evidence type="ECO:0000256" key="1">
    <source>
        <dbReference type="ARBA" id="ARBA00023127"/>
    </source>
</evidence>
<dbReference type="Pfam" id="PF02984">
    <property type="entry name" value="Cyclin_C"/>
    <property type="match status" value="1"/>
</dbReference>
<name>A0A448ZGK0_9STRA</name>
<dbReference type="Proteomes" id="UP000291116">
    <property type="component" value="Unassembled WGS sequence"/>
</dbReference>
<protein>
    <recommendedName>
        <fullName evidence="2">Cyclin C-terminal domain-containing protein</fullName>
    </recommendedName>
</protein>